<evidence type="ECO:0000313" key="3">
    <source>
        <dbReference type="Proteomes" id="UP000309174"/>
    </source>
</evidence>
<comment type="caution">
    <text evidence="2">The sequence shown here is derived from an EMBL/GenBank/DDBJ whole genome shotgun (WGS) entry which is preliminary data.</text>
</comment>
<dbReference type="Gene3D" id="2.30.30.440">
    <property type="entry name" value="Domain of unknown function DUF1918"/>
    <property type="match status" value="1"/>
</dbReference>
<sequence>MNGQIGDRLHVHGNVVGQADRMGEIIEVRGPEGAPPYVVRFDDGHETLVYPGPDAVIEPREQVTR</sequence>
<dbReference type="AlphaFoldDB" id="A0A5C4JCY4"/>
<reference evidence="2 3" key="1">
    <citation type="submission" date="2019-05" db="EMBL/GenBank/DDBJ databases">
        <title>Draft genome sequence of Actinomadura sp. 14C53.</title>
        <authorList>
            <person name="Saricaoglu S."/>
            <person name="Isik K."/>
        </authorList>
    </citation>
    <scope>NUCLEOTIDE SEQUENCE [LARGE SCALE GENOMIC DNA]</scope>
    <source>
        <strain evidence="2 3">14C53</strain>
    </source>
</reference>
<dbReference type="Proteomes" id="UP000309174">
    <property type="component" value="Unassembled WGS sequence"/>
</dbReference>
<keyword evidence="3" id="KW-1185">Reference proteome</keyword>
<dbReference type="RefSeq" id="WP_138645609.1">
    <property type="nucleotide sequence ID" value="NZ_VCKW01000061.1"/>
</dbReference>
<protein>
    <submittedName>
        <fullName evidence="2">DUF1918 domain-containing protein</fullName>
    </submittedName>
</protein>
<dbReference type="InterPro" id="IPR015035">
    <property type="entry name" value="DUF1918"/>
</dbReference>
<gene>
    <name evidence="2" type="ORF">ETD83_14305</name>
</gene>
<organism evidence="2 3">
    <name type="scientific">Actinomadura soli</name>
    <dbReference type="NCBI Taxonomy" id="2508997"/>
    <lineage>
        <taxon>Bacteria</taxon>
        <taxon>Bacillati</taxon>
        <taxon>Actinomycetota</taxon>
        <taxon>Actinomycetes</taxon>
        <taxon>Streptosporangiales</taxon>
        <taxon>Thermomonosporaceae</taxon>
        <taxon>Actinomadura</taxon>
    </lineage>
</organism>
<evidence type="ECO:0000313" key="2">
    <source>
        <dbReference type="EMBL" id="TMR01615.1"/>
    </source>
</evidence>
<evidence type="ECO:0000259" key="1">
    <source>
        <dbReference type="Pfam" id="PF08940"/>
    </source>
</evidence>
<feature type="domain" description="DUF1918" evidence="1">
    <location>
        <begin position="1"/>
        <end position="57"/>
    </location>
</feature>
<dbReference type="Pfam" id="PF08940">
    <property type="entry name" value="DUF1918"/>
    <property type="match status" value="1"/>
</dbReference>
<dbReference type="EMBL" id="VCKW01000061">
    <property type="protein sequence ID" value="TMR01615.1"/>
    <property type="molecule type" value="Genomic_DNA"/>
</dbReference>
<name>A0A5C4JCY4_9ACTN</name>
<accession>A0A5C4JCY4</accession>
<dbReference type="SUPFAM" id="SSF50118">
    <property type="entry name" value="Cell growth inhibitor/plasmid maintenance toxic component"/>
    <property type="match status" value="1"/>
</dbReference>
<dbReference type="OrthoDB" id="4828144at2"/>
<proteinExistence type="predicted"/>